<comment type="catalytic activity">
    <reaction evidence="17">
        <text>docosanoyl-CoA + oxidized [electron-transfer flavoprotein] + H(+) = (2E)-docosenoyl-CoA + reduced [electron-transfer flavoprotein]</text>
        <dbReference type="Rhea" id="RHEA:47228"/>
        <dbReference type="Rhea" id="RHEA-COMP:10685"/>
        <dbReference type="Rhea" id="RHEA-COMP:10686"/>
        <dbReference type="ChEBI" id="CHEBI:15378"/>
        <dbReference type="ChEBI" id="CHEBI:57692"/>
        <dbReference type="ChEBI" id="CHEBI:58307"/>
        <dbReference type="ChEBI" id="CHEBI:65059"/>
        <dbReference type="ChEBI" id="CHEBI:74692"/>
    </reaction>
    <physiologicalReaction direction="left-to-right" evidence="17">
        <dbReference type="Rhea" id="RHEA:47229"/>
    </physiologicalReaction>
</comment>
<dbReference type="PANTHER" id="PTHR48083:SF13">
    <property type="entry name" value="ACYL-COA DEHYDROGENASE FAMILY MEMBER 11"/>
    <property type="match status" value="1"/>
</dbReference>
<feature type="domain" description="Acyl-CoA dehydrogenase/oxidase N-terminal" evidence="25">
    <location>
        <begin position="371"/>
        <end position="485"/>
    </location>
</feature>
<dbReference type="GO" id="GO:0050660">
    <property type="term" value="F:flavin adenine dinucleotide binding"/>
    <property type="evidence" value="ECO:0007669"/>
    <property type="project" value="InterPro"/>
</dbReference>
<comment type="subcellular location">
    <subcellularLocation>
        <location evidence="3">Mitochondrion membrane</location>
    </subcellularLocation>
    <subcellularLocation>
        <location evidence="2">Peroxisome</location>
    </subcellularLocation>
</comment>
<dbReference type="InterPro" id="IPR002575">
    <property type="entry name" value="Aminoglycoside_PTrfase"/>
</dbReference>
<dbReference type="InterPro" id="IPR011009">
    <property type="entry name" value="Kinase-like_dom_sf"/>
</dbReference>
<evidence type="ECO:0000256" key="10">
    <source>
        <dbReference type="ARBA" id="ARBA00023002"/>
    </source>
</evidence>
<dbReference type="GO" id="GO:0031966">
    <property type="term" value="C:mitochondrial membrane"/>
    <property type="evidence" value="ECO:0007669"/>
    <property type="project" value="UniProtKB-SubCell"/>
</dbReference>
<dbReference type="Gene3D" id="3.30.200.20">
    <property type="entry name" value="Phosphorylase Kinase, domain 1"/>
    <property type="match status" value="1"/>
</dbReference>
<evidence type="ECO:0000256" key="19">
    <source>
        <dbReference type="ARBA" id="ARBA00048395"/>
    </source>
</evidence>
<evidence type="ECO:0000313" key="26">
    <source>
        <dbReference type="EMBL" id="CAB3219670.1"/>
    </source>
</evidence>
<evidence type="ECO:0000256" key="20">
    <source>
        <dbReference type="ARBA" id="ARBA00048399"/>
    </source>
</evidence>
<evidence type="ECO:0000256" key="17">
    <source>
        <dbReference type="ARBA" id="ARBA00048020"/>
    </source>
</evidence>
<evidence type="ECO:0000256" key="8">
    <source>
        <dbReference type="ARBA" id="ARBA00022827"/>
    </source>
</evidence>
<evidence type="ECO:0000256" key="6">
    <source>
        <dbReference type="ARBA" id="ARBA00011738"/>
    </source>
</evidence>
<dbReference type="Pfam" id="PF00441">
    <property type="entry name" value="Acyl-CoA_dh_1"/>
    <property type="match status" value="1"/>
</dbReference>
<evidence type="ECO:0000259" key="22">
    <source>
        <dbReference type="Pfam" id="PF00441"/>
    </source>
</evidence>
<organism evidence="26">
    <name type="scientific">Phallusia mammillata</name>
    <dbReference type="NCBI Taxonomy" id="59560"/>
    <lineage>
        <taxon>Eukaryota</taxon>
        <taxon>Metazoa</taxon>
        <taxon>Chordata</taxon>
        <taxon>Tunicata</taxon>
        <taxon>Ascidiacea</taxon>
        <taxon>Phlebobranchia</taxon>
        <taxon>Ascidiidae</taxon>
        <taxon>Phallusia</taxon>
    </lineage>
</organism>
<gene>
    <name evidence="26" type="primary">Acad11</name>
</gene>
<dbReference type="GO" id="GO:0003995">
    <property type="term" value="F:acyl-CoA dehydrogenase activity"/>
    <property type="evidence" value="ECO:0007669"/>
    <property type="project" value="TreeGrafter"/>
</dbReference>
<keyword evidence="7" id="KW-0285">Flavoprotein</keyword>
<keyword evidence="8" id="KW-0274">FAD</keyword>
<comment type="catalytic activity">
    <reaction evidence="19">
        <text>tricosanoyl-CoA + oxidized [electron-transfer flavoprotein] + H(+) = (2E)-tricosenoyl-CoA + reduced [electron-transfer flavoprotein]</text>
        <dbReference type="Rhea" id="RHEA:48220"/>
        <dbReference type="Rhea" id="RHEA-COMP:10685"/>
        <dbReference type="Rhea" id="RHEA-COMP:10686"/>
        <dbReference type="ChEBI" id="CHEBI:15378"/>
        <dbReference type="ChEBI" id="CHEBI:57692"/>
        <dbReference type="ChEBI" id="CHEBI:58307"/>
        <dbReference type="ChEBI" id="CHEBI:90118"/>
        <dbReference type="ChEBI" id="CHEBI:90119"/>
    </reaction>
    <physiologicalReaction direction="left-to-right" evidence="19">
        <dbReference type="Rhea" id="RHEA:48221"/>
    </physiologicalReaction>
</comment>
<comment type="catalytic activity">
    <reaction evidence="16">
        <text>a 2,3-saturated acyl-CoA + oxidized [electron-transfer flavoprotein] + H(+) = a (2E)-enoyl-CoA + reduced [electron-transfer flavoprotein]</text>
        <dbReference type="Rhea" id="RHEA:44704"/>
        <dbReference type="Rhea" id="RHEA-COMP:10685"/>
        <dbReference type="Rhea" id="RHEA-COMP:10686"/>
        <dbReference type="ChEBI" id="CHEBI:15378"/>
        <dbReference type="ChEBI" id="CHEBI:57692"/>
        <dbReference type="ChEBI" id="CHEBI:58307"/>
        <dbReference type="ChEBI" id="CHEBI:58856"/>
        <dbReference type="ChEBI" id="CHEBI:65111"/>
    </reaction>
    <physiologicalReaction direction="left-to-right" evidence="16">
        <dbReference type="Rhea" id="RHEA:44705"/>
    </physiologicalReaction>
</comment>
<proteinExistence type="evidence at transcript level"/>
<comment type="subunit">
    <text evidence="6">Homodimer.</text>
</comment>
<dbReference type="PANTHER" id="PTHR48083">
    <property type="entry name" value="MEDIUM-CHAIN SPECIFIC ACYL-COA DEHYDROGENASE, MITOCHONDRIAL-RELATED"/>
    <property type="match status" value="1"/>
</dbReference>
<dbReference type="InterPro" id="IPR050741">
    <property type="entry name" value="Acyl-CoA_dehydrogenase"/>
</dbReference>
<evidence type="ECO:0000256" key="15">
    <source>
        <dbReference type="ARBA" id="ARBA00046026"/>
    </source>
</evidence>
<dbReference type="Gene3D" id="3.90.1200.10">
    <property type="match status" value="1"/>
</dbReference>
<dbReference type="Gene3D" id="1.10.540.10">
    <property type="entry name" value="Acyl-CoA dehydrogenase/oxidase, N-terminal domain"/>
    <property type="match status" value="1"/>
</dbReference>
<dbReference type="Gene3D" id="2.40.110.10">
    <property type="entry name" value="Butyryl-CoA Dehydrogenase, subunit A, domain 2"/>
    <property type="match status" value="1"/>
</dbReference>
<name>A0A6F9D693_9ASCI</name>
<evidence type="ECO:0000256" key="1">
    <source>
        <dbReference type="ARBA" id="ARBA00001974"/>
    </source>
</evidence>
<evidence type="ECO:0000256" key="13">
    <source>
        <dbReference type="ARBA" id="ARBA00023140"/>
    </source>
</evidence>
<evidence type="ECO:0000259" key="25">
    <source>
        <dbReference type="Pfam" id="PF02771"/>
    </source>
</evidence>
<comment type="pathway">
    <text evidence="4">Lipid metabolism; fatty acid beta-oxidation.</text>
</comment>
<feature type="domain" description="Aminoglycoside phosphotransferase" evidence="23">
    <location>
        <begin position="35"/>
        <end position="249"/>
    </location>
</feature>
<evidence type="ECO:0000256" key="12">
    <source>
        <dbReference type="ARBA" id="ARBA00023136"/>
    </source>
</evidence>
<evidence type="ECO:0000256" key="14">
    <source>
        <dbReference type="ARBA" id="ARBA00040622"/>
    </source>
</evidence>
<accession>A0A6F9D693</accession>
<keyword evidence="12" id="KW-0472">Membrane</keyword>
<dbReference type="GO" id="GO:0005777">
    <property type="term" value="C:peroxisome"/>
    <property type="evidence" value="ECO:0007669"/>
    <property type="project" value="UniProtKB-SubCell"/>
</dbReference>
<keyword evidence="11" id="KW-0443">Lipid metabolism</keyword>
<keyword evidence="9" id="KW-0276">Fatty acid metabolism</keyword>
<comment type="similarity">
    <text evidence="5">Belongs to the acyl-CoA dehydrogenase family.</text>
</comment>
<dbReference type="InterPro" id="IPR009100">
    <property type="entry name" value="AcylCoA_DH/oxidase_NM_dom_sf"/>
</dbReference>
<comment type="catalytic activity">
    <reaction evidence="18">
        <text>tetracosanoyl-CoA + oxidized [electron-transfer flavoprotein] + H(+) = (2E)-tetracosenoyl-CoA + reduced [electron-transfer flavoprotein]</text>
        <dbReference type="Rhea" id="RHEA:47232"/>
        <dbReference type="Rhea" id="RHEA-COMP:10685"/>
        <dbReference type="Rhea" id="RHEA-COMP:10686"/>
        <dbReference type="ChEBI" id="CHEBI:15378"/>
        <dbReference type="ChEBI" id="CHEBI:57692"/>
        <dbReference type="ChEBI" id="CHEBI:58307"/>
        <dbReference type="ChEBI" id="CHEBI:65052"/>
        <dbReference type="ChEBI" id="CHEBI:74693"/>
    </reaction>
    <physiologicalReaction direction="left-to-right" evidence="18">
        <dbReference type="Rhea" id="RHEA:47233"/>
    </physiologicalReaction>
</comment>
<dbReference type="CDD" id="cd05154">
    <property type="entry name" value="ACAD10_11_N-like"/>
    <property type="match status" value="1"/>
</dbReference>
<protein>
    <recommendedName>
        <fullName evidence="14">Acyl-CoA dehydrogenase family member 11</fullName>
    </recommendedName>
</protein>
<dbReference type="FunFam" id="2.40.110.10:FF:000002">
    <property type="entry name" value="Acyl-CoA dehydrogenase fadE12"/>
    <property type="match status" value="1"/>
</dbReference>
<dbReference type="InterPro" id="IPR046373">
    <property type="entry name" value="Acyl-CoA_Oxase/DH_mid-dom_sf"/>
</dbReference>
<feature type="domain" description="Acyl-CoA oxidase/dehydrogenase middle" evidence="24">
    <location>
        <begin position="489"/>
        <end position="591"/>
    </location>
</feature>
<dbReference type="Pfam" id="PF02770">
    <property type="entry name" value="Acyl-CoA_dh_M"/>
    <property type="match status" value="1"/>
</dbReference>
<sequence length="763" mass="85972">MEAEDPQGIHSLNKVNLKTYLGSVFPEIEKHADLTIKKFSVGQSNPTYYVKFGEKELVLRKKPPGKLLKGAHQVGREYKVMLALGRVNFPVPRMISYCPDTSVLGTEFFVMEYMKGRVVSWTFEGLTKEERRSGSFSAIETLAKLHKYNPAAIGLDDFGKKGGFCGRVLNTWTRQYNASADKDIPQMTELMKWLQQKLPEIHDETAVIHGDYSISNLMFHPNQGKILAVLDWELSTIGHPLMDFAYFCVPYHASQEYFLMQQASKEDVQRLFADLPTEDELIRYYCKLRGIPYPIPNWNFYLALNFFKLAGIVQGVYARSLQGNASSPYAAAYQSLVLPLINTALKLSKQGEMAPSLSPMTISPSPKGNVILDQVKKIIKEELEPREMEYWNYVKSQKDPFCVVPIMDEWKAMAKKKGLWNLFLPGISGLSNVDYAHIAEQLGRSSIFSEVFNCSAPDTGNMEVLYMYGDEYQKKKWLQPLLNGEIRSAFCMTEPQVASSDATNMELTIIRDGDHYIVNGRKWWSSGAGDPRCKIGIVMGKTGSSQTAKHKRHSMIVVPFDTPGVRKIRDLQVFGYNDAPHGHSEMEFDNVRVPVANLILGEGRGFEIAQGRLGPGRIHHCMRSIGLAERAMEMMVKRGSERRTFGKRIIEHQVCQHQVAECRILINQSRLLTLHAAYMIDNCGAKGARKEIAMIKVAVPRMLCKVIDQAIQIHGGNGVCQDTPLAAWYSGARTLRIADGPDEVHLGGIAKLEIRDQLFKPKM</sequence>
<dbReference type="AlphaFoldDB" id="A0A6F9D693"/>
<evidence type="ECO:0000256" key="16">
    <source>
        <dbReference type="ARBA" id="ARBA00047443"/>
    </source>
</evidence>
<evidence type="ECO:0000256" key="3">
    <source>
        <dbReference type="ARBA" id="ARBA00004325"/>
    </source>
</evidence>
<evidence type="ECO:0000256" key="9">
    <source>
        <dbReference type="ARBA" id="ARBA00022832"/>
    </source>
</evidence>
<comment type="catalytic activity">
    <reaction evidence="20">
        <text>hexacosanoyl-CoA + oxidized [electron-transfer flavoprotein] + H(+) = (2E)-hexacosenoyl-CoA + reduced [electron-transfer flavoprotein]</text>
        <dbReference type="Rhea" id="RHEA:48216"/>
        <dbReference type="Rhea" id="RHEA-COMP:10685"/>
        <dbReference type="Rhea" id="RHEA-COMP:10686"/>
        <dbReference type="ChEBI" id="CHEBI:15378"/>
        <dbReference type="ChEBI" id="CHEBI:57692"/>
        <dbReference type="ChEBI" id="CHEBI:58307"/>
        <dbReference type="ChEBI" id="CHEBI:64868"/>
        <dbReference type="ChEBI" id="CHEBI:74281"/>
    </reaction>
    <physiologicalReaction direction="left-to-right" evidence="20">
        <dbReference type="Rhea" id="RHEA:48217"/>
    </physiologicalReaction>
</comment>
<evidence type="ECO:0000259" key="24">
    <source>
        <dbReference type="Pfam" id="PF02770"/>
    </source>
</evidence>
<dbReference type="EMBL" id="LR782637">
    <property type="protein sequence ID" value="CAB3219670.1"/>
    <property type="molecule type" value="mRNA"/>
</dbReference>
<dbReference type="SUPFAM" id="SSF47203">
    <property type="entry name" value="Acyl-CoA dehydrogenase C-terminal domain-like"/>
    <property type="match status" value="1"/>
</dbReference>
<comment type="catalytic activity">
    <reaction evidence="21">
        <text>eicosanoyl-CoA + oxidized [electron-transfer flavoprotein] + H(+) = (2E)-eicosenoyl-CoA + reduced [electron-transfer flavoprotein]</text>
        <dbReference type="Rhea" id="RHEA:47236"/>
        <dbReference type="Rhea" id="RHEA-COMP:10685"/>
        <dbReference type="Rhea" id="RHEA-COMP:10686"/>
        <dbReference type="ChEBI" id="CHEBI:15378"/>
        <dbReference type="ChEBI" id="CHEBI:57380"/>
        <dbReference type="ChEBI" id="CHEBI:57692"/>
        <dbReference type="ChEBI" id="CHEBI:58307"/>
        <dbReference type="ChEBI" id="CHEBI:74691"/>
    </reaction>
    <physiologicalReaction direction="left-to-right" evidence="21">
        <dbReference type="Rhea" id="RHEA:47237"/>
    </physiologicalReaction>
</comment>
<dbReference type="InterPro" id="IPR036250">
    <property type="entry name" value="AcylCo_DH-like_C"/>
</dbReference>
<comment type="function">
    <text evidence="15">Acyl-CoA dehydrogenase, that exhibits maximal activity towards saturated C22-CoA. Probably participates in beta-oxydation and energy production but could also play a role in the metabolism of specific fatty acids to control fatty acids composition of cellular lipids in brain.</text>
</comment>
<dbReference type="Pfam" id="PF02771">
    <property type="entry name" value="Acyl-CoA_dh_N"/>
    <property type="match status" value="1"/>
</dbReference>
<dbReference type="InterPro" id="IPR041726">
    <property type="entry name" value="ACAD10_11_N"/>
</dbReference>
<dbReference type="Pfam" id="PF01636">
    <property type="entry name" value="APH"/>
    <property type="match status" value="1"/>
</dbReference>
<feature type="domain" description="Acyl-CoA dehydrogenase/oxidase C-terminal" evidence="22">
    <location>
        <begin position="603"/>
        <end position="751"/>
    </location>
</feature>
<dbReference type="SUPFAM" id="SSF56112">
    <property type="entry name" value="Protein kinase-like (PK-like)"/>
    <property type="match status" value="1"/>
</dbReference>
<dbReference type="SUPFAM" id="SSF56645">
    <property type="entry name" value="Acyl-CoA dehydrogenase NM domain-like"/>
    <property type="match status" value="1"/>
</dbReference>
<dbReference type="Gene3D" id="1.20.140.10">
    <property type="entry name" value="Butyryl-CoA Dehydrogenase, subunit A, domain 3"/>
    <property type="match status" value="1"/>
</dbReference>
<evidence type="ECO:0000256" key="4">
    <source>
        <dbReference type="ARBA" id="ARBA00005005"/>
    </source>
</evidence>
<evidence type="ECO:0000256" key="5">
    <source>
        <dbReference type="ARBA" id="ARBA00009347"/>
    </source>
</evidence>
<evidence type="ECO:0000256" key="11">
    <source>
        <dbReference type="ARBA" id="ARBA00023098"/>
    </source>
</evidence>
<evidence type="ECO:0000256" key="21">
    <source>
        <dbReference type="ARBA" id="ARBA00049140"/>
    </source>
</evidence>
<evidence type="ECO:0000256" key="7">
    <source>
        <dbReference type="ARBA" id="ARBA00022630"/>
    </source>
</evidence>
<keyword evidence="13" id="KW-0576">Peroxisome</keyword>
<reference evidence="26" key="1">
    <citation type="submission" date="2020-04" db="EMBL/GenBank/DDBJ databases">
        <authorList>
            <person name="Neveu A P."/>
        </authorList>
    </citation>
    <scope>NUCLEOTIDE SEQUENCE</scope>
    <source>
        <tissue evidence="26">Whole embryo</tissue>
    </source>
</reference>
<dbReference type="InterPro" id="IPR006091">
    <property type="entry name" value="Acyl-CoA_Oxase/DH_mid-dom"/>
</dbReference>
<dbReference type="InterPro" id="IPR013786">
    <property type="entry name" value="AcylCoA_DH/ox_N"/>
</dbReference>
<evidence type="ECO:0000256" key="2">
    <source>
        <dbReference type="ARBA" id="ARBA00004275"/>
    </source>
</evidence>
<keyword evidence="10" id="KW-0560">Oxidoreductase</keyword>
<dbReference type="GO" id="GO:0033539">
    <property type="term" value="P:fatty acid beta-oxidation using acyl-CoA dehydrogenase"/>
    <property type="evidence" value="ECO:0007669"/>
    <property type="project" value="TreeGrafter"/>
</dbReference>
<evidence type="ECO:0000259" key="23">
    <source>
        <dbReference type="Pfam" id="PF01636"/>
    </source>
</evidence>
<comment type="cofactor">
    <cofactor evidence="1">
        <name>FAD</name>
        <dbReference type="ChEBI" id="CHEBI:57692"/>
    </cofactor>
</comment>
<evidence type="ECO:0000256" key="18">
    <source>
        <dbReference type="ARBA" id="ARBA00048086"/>
    </source>
</evidence>
<dbReference type="InterPro" id="IPR009075">
    <property type="entry name" value="AcylCo_DH/oxidase_C"/>
</dbReference>
<dbReference type="InterPro" id="IPR037069">
    <property type="entry name" value="AcylCoA_DH/ox_N_sf"/>
</dbReference>